<gene>
    <name evidence="2" type="ORF">BES08_25330</name>
</gene>
<dbReference type="Proteomes" id="UP000094626">
    <property type="component" value="Plasmid pSA2"/>
</dbReference>
<keyword evidence="2" id="KW-0614">Plasmid</keyword>
<dbReference type="KEGG" id="nre:BES08_25330"/>
<protein>
    <recommendedName>
        <fullName evidence="1">N-acetyltransferase domain-containing protein</fullName>
    </recommendedName>
</protein>
<dbReference type="Pfam" id="PF13302">
    <property type="entry name" value="Acetyltransf_3"/>
    <property type="match status" value="1"/>
</dbReference>
<keyword evidence="3" id="KW-1185">Reference proteome</keyword>
<dbReference type="AlphaFoldDB" id="A0A1D8ADP3"/>
<dbReference type="EMBL" id="CP017077">
    <property type="protein sequence ID" value="AOR80242.1"/>
    <property type="molecule type" value="Genomic_DNA"/>
</dbReference>
<reference evidence="3" key="1">
    <citation type="journal article" date="2017" name="J. Biotechnol.">
        <title>Complete genome sequence of Novosphingobium resinovorum SA1, a versatile xenobiotic-degrading bacterium capable of utilizing sulfanilic acid.</title>
        <authorList>
            <person name="Hegedus B."/>
            <person name="Kos P.B."/>
            <person name="Balint B."/>
            <person name="Maroti G."/>
            <person name="Gan H.M."/>
            <person name="Perei K."/>
            <person name="Rakhely G."/>
        </authorList>
    </citation>
    <scope>NUCLEOTIDE SEQUENCE [LARGE SCALE GENOMIC DNA]</scope>
    <source>
        <strain evidence="3">SA1</strain>
    </source>
</reference>
<organism evidence="2 3">
    <name type="scientific">Novosphingobium resinovorum</name>
    <dbReference type="NCBI Taxonomy" id="158500"/>
    <lineage>
        <taxon>Bacteria</taxon>
        <taxon>Pseudomonadati</taxon>
        <taxon>Pseudomonadota</taxon>
        <taxon>Alphaproteobacteria</taxon>
        <taxon>Sphingomonadales</taxon>
        <taxon>Sphingomonadaceae</taxon>
        <taxon>Novosphingobium</taxon>
    </lineage>
</organism>
<dbReference type="GO" id="GO:0016747">
    <property type="term" value="F:acyltransferase activity, transferring groups other than amino-acyl groups"/>
    <property type="evidence" value="ECO:0007669"/>
    <property type="project" value="InterPro"/>
</dbReference>
<evidence type="ECO:0000313" key="3">
    <source>
        <dbReference type="Proteomes" id="UP000094626"/>
    </source>
</evidence>
<dbReference type="InterPro" id="IPR016181">
    <property type="entry name" value="Acyl_CoA_acyltransferase"/>
</dbReference>
<dbReference type="InterPro" id="IPR000182">
    <property type="entry name" value="GNAT_dom"/>
</dbReference>
<feature type="domain" description="N-acetyltransferase" evidence="1">
    <location>
        <begin position="6"/>
        <end position="79"/>
    </location>
</feature>
<name>A0A1D8ADP3_9SPHN</name>
<proteinExistence type="predicted"/>
<dbReference type="RefSeq" id="WP_069709655.1">
    <property type="nucleotide sequence ID" value="NZ_CP017077.1"/>
</dbReference>
<accession>A0A1D8ADP3</accession>
<dbReference type="SUPFAM" id="SSF55729">
    <property type="entry name" value="Acyl-CoA N-acyltransferases (Nat)"/>
    <property type="match status" value="1"/>
</dbReference>
<evidence type="ECO:0000259" key="1">
    <source>
        <dbReference type="Pfam" id="PF13302"/>
    </source>
</evidence>
<geneLocation type="plasmid" evidence="2 3">
    <name>pSA2</name>
</geneLocation>
<sequence>MIDTNRLLLRPYEPGDERAILALSADPAVRRFIGNLPDSEEGARTRVLRCAGHWSLFGFGTLAVVERPSGRIVGEVAASYFLVSAIPLTISDVRRRAKAVAA</sequence>
<evidence type="ECO:0000313" key="2">
    <source>
        <dbReference type="EMBL" id="AOR80242.1"/>
    </source>
</evidence>
<dbReference type="Gene3D" id="3.40.630.30">
    <property type="match status" value="1"/>
</dbReference>
<dbReference type="OrthoDB" id="6293260at2"/>